<evidence type="ECO:0000259" key="14">
    <source>
        <dbReference type="PROSITE" id="PS50280"/>
    </source>
</evidence>
<dbReference type="EMBL" id="KV454292">
    <property type="protein sequence ID" value="ODQ74431.1"/>
    <property type="molecule type" value="Genomic_DNA"/>
</dbReference>
<evidence type="ECO:0000256" key="3">
    <source>
        <dbReference type="ARBA" id="ARBA00015839"/>
    </source>
</evidence>
<evidence type="ECO:0000313" key="16">
    <source>
        <dbReference type="EMBL" id="ODQ74431.1"/>
    </source>
</evidence>
<evidence type="ECO:0000259" key="15">
    <source>
        <dbReference type="PROSITE" id="PS50868"/>
    </source>
</evidence>
<accession>A0A1E3Q9T1</accession>
<dbReference type="GO" id="GO:0032259">
    <property type="term" value="P:methylation"/>
    <property type="evidence" value="ECO:0007669"/>
    <property type="project" value="UniProtKB-KW"/>
</dbReference>
<dbReference type="GO" id="GO:0140999">
    <property type="term" value="F:histone H3K4 trimethyltransferase activity"/>
    <property type="evidence" value="ECO:0007669"/>
    <property type="project" value="UniProtKB-EC"/>
</dbReference>
<dbReference type="InterPro" id="IPR035979">
    <property type="entry name" value="RBD_domain_sf"/>
</dbReference>
<keyword evidence="5 12" id="KW-0808">Transferase</keyword>
<dbReference type="PROSITE" id="PS50868">
    <property type="entry name" value="POST_SET"/>
    <property type="match status" value="1"/>
</dbReference>
<feature type="compositionally biased region" description="Low complexity" evidence="13">
    <location>
        <begin position="85"/>
        <end position="111"/>
    </location>
</feature>
<feature type="compositionally biased region" description="Pro residues" evidence="13">
    <location>
        <begin position="344"/>
        <end position="376"/>
    </location>
</feature>
<keyword evidence="4 12" id="KW-0489">Methyltransferase</keyword>
<dbReference type="Gene3D" id="3.30.70.330">
    <property type="match status" value="1"/>
</dbReference>
<dbReference type="InterPro" id="IPR044570">
    <property type="entry name" value="Set1-like"/>
</dbReference>
<name>A0A1E3Q9T1_LIPST</name>
<evidence type="ECO:0000256" key="6">
    <source>
        <dbReference type="ARBA" id="ARBA00022691"/>
    </source>
</evidence>
<keyword evidence="7 12" id="KW-0156">Chromatin regulator</keyword>
<feature type="domain" description="SET" evidence="14">
    <location>
        <begin position="1158"/>
        <end position="1275"/>
    </location>
</feature>
<evidence type="ECO:0000256" key="11">
    <source>
        <dbReference type="ARBA" id="ARBA00049129"/>
    </source>
</evidence>
<feature type="compositionally biased region" description="Basic and acidic residues" evidence="13">
    <location>
        <begin position="1036"/>
        <end position="1051"/>
    </location>
</feature>
<dbReference type="GO" id="GO:0048188">
    <property type="term" value="C:Set1C/COMPASS complex"/>
    <property type="evidence" value="ECO:0007669"/>
    <property type="project" value="InterPro"/>
</dbReference>
<dbReference type="SMART" id="SM00317">
    <property type="entry name" value="SET"/>
    <property type="match status" value="1"/>
</dbReference>
<dbReference type="PANTHER" id="PTHR45814:SF2">
    <property type="entry name" value="HISTONE-LYSINE N-METHYLTRANSFERASE SETD1"/>
    <property type="match status" value="1"/>
</dbReference>
<dbReference type="OrthoDB" id="308383at2759"/>
<comment type="catalytic activity">
    <reaction evidence="9 12">
        <text>L-lysyl(4)-[histone H3] + 3 S-adenosyl-L-methionine = N(6),N(6),N(6)-trimethyl-L-lysyl(4)-[histone H3] + 3 S-adenosyl-L-homocysteine + 3 H(+)</text>
        <dbReference type="Rhea" id="RHEA:60260"/>
        <dbReference type="Rhea" id="RHEA-COMP:15537"/>
        <dbReference type="Rhea" id="RHEA-COMP:15547"/>
        <dbReference type="ChEBI" id="CHEBI:15378"/>
        <dbReference type="ChEBI" id="CHEBI:29969"/>
        <dbReference type="ChEBI" id="CHEBI:57856"/>
        <dbReference type="ChEBI" id="CHEBI:59789"/>
        <dbReference type="ChEBI" id="CHEBI:61961"/>
        <dbReference type="EC" id="2.1.1.354"/>
    </reaction>
</comment>
<dbReference type="SUPFAM" id="SSF54928">
    <property type="entry name" value="RNA-binding domain, RBD"/>
    <property type="match status" value="1"/>
</dbReference>
<proteinExistence type="predicted"/>
<keyword evidence="6 12" id="KW-0949">S-adenosyl-L-methionine</keyword>
<feature type="region of interest" description="Disordered" evidence="13">
    <location>
        <begin position="856"/>
        <end position="878"/>
    </location>
</feature>
<evidence type="ECO:0000256" key="10">
    <source>
        <dbReference type="ARBA" id="ARBA00047583"/>
    </source>
</evidence>
<dbReference type="GO" id="GO:0003676">
    <property type="term" value="F:nucleic acid binding"/>
    <property type="evidence" value="ECO:0007669"/>
    <property type="project" value="InterPro"/>
</dbReference>
<evidence type="ECO:0000256" key="8">
    <source>
        <dbReference type="ARBA" id="ARBA00023242"/>
    </source>
</evidence>
<comment type="subcellular location">
    <subcellularLocation>
        <location evidence="1 12">Nucleus</location>
    </subcellularLocation>
</comment>
<evidence type="ECO:0000256" key="7">
    <source>
        <dbReference type="ARBA" id="ARBA00022853"/>
    </source>
</evidence>
<keyword evidence="17" id="KW-1185">Reference proteome</keyword>
<evidence type="ECO:0000256" key="4">
    <source>
        <dbReference type="ARBA" id="ARBA00022603"/>
    </source>
</evidence>
<dbReference type="InterPro" id="IPR003616">
    <property type="entry name" value="Post-SET_dom"/>
</dbReference>
<dbReference type="EC" id="2.1.1.354" evidence="2 12"/>
<evidence type="ECO:0000256" key="2">
    <source>
        <dbReference type="ARBA" id="ARBA00012182"/>
    </source>
</evidence>
<protein>
    <recommendedName>
        <fullName evidence="3 12">Histone-lysine N-methyltransferase, H3 lysine-4 specific</fullName>
        <ecNumber evidence="2 12">2.1.1.354</ecNumber>
    </recommendedName>
</protein>
<evidence type="ECO:0000256" key="9">
    <source>
        <dbReference type="ARBA" id="ARBA00047571"/>
    </source>
</evidence>
<evidence type="ECO:0000256" key="13">
    <source>
        <dbReference type="SAM" id="MobiDB-lite"/>
    </source>
</evidence>
<dbReference type="PANTHER" id="PTHR45814">
    <property type="entry name" value="HISTONE-LYSINE N-METHYLTRANSFERASE SETD1"/>
    <property type="match status" value="1"/>
</dbReference>
<dbReference type="InterPro" id="IPR012677">
    <property type="entry name" value="Nucleotide-bd_a/b_plait_sf"/>
</dbReference>
<feature type="compositionally biased region" description="Basic and acidic residues" evidence="13">
    <location>
        <begin position="557"/>
        <end position="582"/>
    </location>
</feature>
<organism evidence="16 17">
    <name type="scientific">Lipomyces starkeyi NRRL Y-11557</name>
    <dbReference type="NCBI Taxonomy" id="675824"/>
    <lineage>
        <taxon>Eukaryota</taxon>
        <taxon>Fungi</taxon>
        <taxon>Dikarya</taxon>
        <taxon>Ascomycota</taxon>
        <taxon>Saccharomycotina</taxon>
        <taxon>Lipomycetes</taxon>
        <taxon>Lipomycetales</taxon>
        <taxon>Lipomycetaceae</taxon>
        <taxon>Lipomyces</taxon>
    </lineage>
</organism>
<feature type="compositionally biased region" description="Basic and acidic residues" evidence="13">
    <location>
        <begin position="412"/>
        <end position="425"/>
    </location>
</feature>
<dbReference type="CDD" id="cd20072">
    <property type="entry name" value="SET_SET1"/>
    <property type="match status" value="1"/>
</dbReference>
<sequence>MPPTPRTGVHLRPSHPSSSYRDPPPRKSSSKADLATFFPDRVVIPTGPRNDRYSAPVNHLAPHLDSRPPLDGESTSRSPHPKAIPPSSSSSSASNVSSAPSSGSSHSSPPAEHQDDGNRGPESNAKPVETALQIPRLLSVLDLHGKSYQIEYDPDLDKAKSRGKEPIYRKKVSSSSGITRRAVDPRNLVPQYPSGAVPRQRRRLRMPTLAVLKYVFDSNSVGPRPPSQILVSGFSRLTKESIVAVQFKEYGEFEKFTMQKDPITGAFLGMCLIRFRNSGSKSDKKSVDFLAGHAAAKRAVKDAHAGKIKVGFDSVIVEFDDDGRICTRRIEELAREAQNQQQKLPPPAQTLPPPPPTPPAPPPLPPESPPPPPSPPSHRSHSPPYHRHYRRYSRSLTRSRSRSSTPVSSRSRSRDRCYSSDDSRSRSPSRSRSHGYRRHAPPPLPPPKDDLFTRIGNKPYVFISDLYVPVDRVYTADIKDYLRDYDWIQVYVVKSTLPLKYEAPHRYHPKQRELSGFYVVFDSATEAKACFRHMDGRTMDRRWRMNMQIQFPVDDQDDRHVGGRDRERSDSRLKTEKDDAAKVKTKSVRQADPVKDATSLILKELQEALRKDIKERITVPTIYDKLDPAKLPASAPSPEMVKAEPIAISSLTNVKKEADASHKADVPAVDDATGDVSSGVKQISGKLPLLPRFKKRNADSTSTQSQLRNNMSSKKSISPSAKRAGMSRPMNHQLNDYVSDEEDGADIEDNDKVDDDLIGKHISQHRKREPGVKLDYLDSESDVPTTHRSAANDDQGEDDFETKFRQLDKNFEFRRQHEDREDSDRLMDFVVSGDEAEPVKDEDVLMEDVDEELIRAAETKQTKKRKDRTAEEKQGEKKRKKKLVRIEFTTSEEDEATPATTVSAEVKIELVQTKDEGATVPQLLTPSDENDFDLVDDSYWRPTSDLLLDYVETDQVLDLDGMQSLVSDTEDFRFLQIALQDVKPDLALGNAEFWSWQHKEAKANFFDGVRRGVSRKLIRPEDEYDRMNVSGSARTEGYHRIPETEKTEYLEHRKRLRKKKHGDGDTANGVLNGEAADSSGRAGTPADHEAAIDGDASTSANLALASVSLDTGPEKDSISSRLNRINNRRLAADINLQKQMLSTDNDVLRFNQLKKRKKPVRFARSAIHNWGLYAMENIAANDMIIEYVGEVVRQPVADMRERRYLKNGIGSSYLFRIDESTVVDATKRGGIARFINHCCTPSCTAKIIKVEGQKRIVIYALRDIIANEELTYDYKFEREVNSEERIPCLCGSSGCKGFLN</sequence>
<feature type="region of interest" description="Disordered" evidence="13">
    <location>
        <begin position="687"/>
        <end position="728"/>
    </location>
</feature>
<feature type="domain" description="Post-SET" evidence="15">
    <location>
        <begin position="1284"/>
        <end position="1300"/>
    </location>
</feature>
<feature type="region of interest" description="Disordered" evidence="13">
    <location>
        <begin position="1029"/>
        <end position="1091"/>
    </location>
</feature>
<dbReference type="Gene3D" id="2.170.270.10">
    <property type="entry name" value="SET domain"/>
    <property type="match status" value="1"/>
</dbReference>
<feature type="compositionally biased region" description="Basic residues" evidence="13">
    <location>
        <begin position="1052"/>
        <end position="1061"/>
    </location>
</feature>
<evidence type="ECO:0000256" key="1">
    <source>
        <dbReference type="ARBA" id="ARBA00004123"/>
    </source>
</evidence>
<comment type="function">
    <text evidence="12">Catalytic component of the COMPASS (Set1C) complex that specifically mono-, di- and trimethylates histone H3 to form H3K4me1/2/3. COMPASS recognizes ubiquitinated H2B on one face of the nucleosome which stimulates the methylation of H3 on the opposing face.</text>
</comment>
<dbReference type="InterPro" id="IPR046341">
    <property type="entry name" value="SET_dom_sf"/>
</dbReference>
<dbReference type="PIRSF" id="PIRSF037104">
    <property type="entry name" value="Histone_H3-K4_mtfrase_Set1_fun"/>
    <property type="match status" value="1"/>
</dbReference>
<dbReference type="Pfam" id="PF00856">
    <property type="entry name" value="SET"/>
    <property type="match status" value="1"/>
</dbReference>
<feature type="compositionally biased region" description="Basic residues" evidence="13">
    <location>
        <begin position="427"/>
        <end position="440"/>
    </location>
</feature>
<dbReference type="SUPFAM" id="SSF82199">
    <property type="entry name" value="SET domain"/>
    <property type="match status" value="1"/>
</dbReference>
<feature type="region of interest" description="Disordered" evidence="13">
    <location>
        <begin position="1"/>
        <end position="125"/>
    </location>
</feature>
<dbReference type="InterPro" id="IPR001214">
    <property type="entry name" value="SET_dom"/>
</dbReference>
<evidence type="ECO:0000256" key="12">
    <source>
        <dbReference type="PIRNR" id="PIRNR037104"/>
    </source>
</evidence>
<dbReference type="Pfam" id="PF11764">
    <property type="entry name" value="N-SET"/>
    <property type="match status" value="1"/>
</dbReference>
<feature type="region of interest" description="Disordered" evidence="13">
    <location>
        <begin position="554"/>
        <end position="589"/>
    </location>
</feature>
<dbReference type="InterPro" id="IPR017111">
    <property type="entry name" value="Set1_fungi"/>
</dbReference>
<evidence type="ECO:0000313" key="17">
    <source>
        <dbReference type="Proteomes" id="UP000094385"/>
    </source>
</evidence>
<gene>
    <name evidence="16" type="ORF">LIPSTDRAFT_2417</name>
</gene>
<dbReference type="Proteomes" id="UP000094385">
    <property type="component" value="Unassembled WGS sequence"/>
</dbReference>
<feature type="region of interest" description="Disordered" evidence="13">
    <location>
        <begin position="765"/>
        <end position="799"/>
    </location>
</feature>
<dbReference type="PROSITE" id="PS51572">
    <property type="entry name" value="SAM_MT43_1"/>
    <property type="match status" value="1"/>
</dbReference>
<reference evidence="16 17" key="1">
    <citation type="journal article" date="2016" name="Proc. Natl. Acad. Sci. U.S.A.">
        <title>Comparative genomics of biotechnologically important yeasts.</title>
        <authorList>
            <person name="Riley R."/>
            <person name="Haridas S."/>
            <person name="Wolfe K.H."/>
            <person name="Lopes M.R."/>
            <person name="Hittinger C.T."/>
            <person name="Goeker M."/>
            <person name="Salamov A.A."/>
            <person name="Wisecaver J.H."/>
            <person name="Long T.M."/>
            <person name="Calvey C.H."/>
            <person name="Aerts A.L."/>
            <person name="Barry K.W."/>
            <person name="Choi C."/>
            <person name="Clum A."/>
            <person name="Coughlan A.Y."/>
            <person name="Deshpande S."/>
            <person name="Douglass A.P."/>
            <person name="Hanson S.J."/>
            <person name="Klenk H.-P."/>
            <person name="LaButti K.M."/>
            <person name="Lapidus A."/>
            <person name="Lindquist E.A."/>
            <person name="Lipzen A.M."/>
            <person name="Meier-Kolthoff J.P."/>
            <person name="Ohm R.A."/>
            <person name="Otillar R.P."/>
            <person name="Pangilinan J.L."/>
            <person name="Peng Y."/>
            <person name="Rokas A."/>
            <person name="Rosa C.A."/>
            <person name="Scheuner C."/>
            <person name="Sibirny A.A."/>
            <person name="Slot J.C."/>
            <person name="Stielow J.B."/>
            <person name="Sun H."/>
            <person name="Kurtzman C.P."/>
            <person name="Blackwell M."/>
            <person name="Grigoriev I.V."/>
            <person name="Jeffries T.W."/>
        </authorList>
    </citation>
    <scope>NUCLEOTIDE SEQUENCE [LARGE SCALE GENOMIC DNA]</scope>
    <source>
        <strain evidence="16 17">NRRL Y-11557</strain>
    </source>
</reference>
<feature type="compositionally biased region" description="Polar residues" evidence="13">
    <location>
        <begin position="699"/>
        <end position="719"/>
    </location>
</feature>
<feature type="compositionally biased region" description="Basic residues" evidence="13">
    <location>
        <begin position="378"/>
        <end position="401"/>
    </location>
</feature>
<keyword evidence="8 12" id="KW-0539">Nucleus</keyword>
<dbReference type="STRING" id="675824.A0A1E3Q9T1"/>
<dbReference type="SMART" id="SM01291">
    <property type="entry name" value="N-SET"/>
    <property type="match status" value="1"/>
</dbReference>
<keyword evidence="12" id="KW-0158">Chromosome</keyword>
<comment type="subunit">
    <text evidence="12">Component of the COMPASS (Set1C) complex.</text>
</comment>
<dbReference type="SMART" id="SM00508">
    <property type="entry name" value="PostSET"/>
    <property type="match status" value="1"/>
</dbReference>
<comment type="catalytic activity">
    <reaction evidence="11">
        <text>N(6),N(6)-dimethyl-L-lysyl(4)-[histone H3] + S-adenosyl-L-methionine = N(6),N(6),N(6)-trimethyl-L-lysyl(4)-[histone H3] + S-adenosyl-L-homocysteine + H(+)</text>
        <dbReference type="Rhea" id="RHEA:60272"/>
        <dbReference type="Rhea" id="RHEA-COMP:15537"/>
        <dbReference type="Rhea" id="RHEA-COMP:15540"/>
        <dbReference type="ChEBI" id="CHEBI:15378"/>
        <dbReference type="ChEBI" id="CHEBI:57856"/>
        <dbReference type="ChEBI" id="CHEBI:59789"/>
        <dbReference type="ChEBI" id="CHEBI:61961"/>
        <dbReference type="ChEBI" id="CHEBI:61976"/>
    </reaction>
</comment>
<dbReference type="PROSITE" id="PS50280">
    <property type="entry name" value="SET"/>
    <property type="match status" value="1"/>
</dbReference>
<dbReference type="InterPro" id="IPR024657">
    <property type="entry name" value="COMPASS_Set1_N-SET"/>
</dbReference>
<evidence type="ECO:0000256" key="5">
    <source>
        <dbReference type="ARBA" id="ARBA00022679"/>
    </source>
</evidence>
<feature type="region of interest" description="Disordered" evidence="13">
    <location>
        <begin position="335"/>
        <end position="451"/>
    </location>
</feature>
<comment type="catalytic activity">
    <reaction evidence="10">
        <text>N(6)-methyl-L-lysyl(4)-[histone H3] + S-adenosyl-L-methionine = N(6),N(6)-dimethyl-L-lysyl(4)-[histone H3] + S-adenosyl-L-homocysteine + H(+)</text>
        <dbReference type="Rhea" id="RHEA:60268"/>
        <dbReference type="Rhea" id="RHEA-COMP:15540"/>
        <dbReference type="Rhea" id="RHEA-COMP:15543"/>
        <dbReference type="ChEBI" id="CHEBI:15378"/>
        <dbReference type="ChEBI" id="CHEBI:57856"/>
        <dbReference type="ChEBI" id="CHEBI:59789"/>
        <dbReference type="ChEBI" id="CHEBI:61929"/>
        <dbReference type="ChEBI" id="CHEBI:61976"/>
    </reaction>
</comment>